<feature type="domain" description="RING-type" evidence="5">
    <location>
        <begin position="94"/>
        <end position="138"/>
    </location>
</feature>
<dbReference type="PROSITE" id="PS50089">
    <property type="entry name" value="ZF_RING_2"/>
    <property type="match status" value="1"/>
</dbReference>
<keyword evidence="1" id="KW-0479">Metal-binding</keyword>
<accession>A0A6I9R3Q6</accession>
<evidence type="ECO:0000256" key="3">
    <source>
        <dbReference type="ARBA" id="ARBA00022833"/>
    </source>
</evidence>
<dbReference type="PANTHER" id="PTHR45969:SF11">
    <property type="entry name" value="RING_U-BOX SUPERFAMILY PROTEIN"/>
    <property type="match status" value="1"/>
</dbReference>
<evidence type="ECO:0000313" key="7">
    <source>
        <dbReference type="RefSeq" id="XP_010917327.1"/>
    </source>
</evidence>
<dbReference type="InterPro" id="IPR001841">
    <property type="entry name" value="Znf_RING"/>
</dbReference>
<dbReference type="GeneID" id="105041951"/>
<keyword evidence="3" id="KW-0862">Zinc</keyword>
<dbReference type="GO" id="GO:0016567">
    <property type="term" value="P:protein ubiquitination"/>
    <property type="evidence" value="ECO:0007669"/>
    <property type="project" value="TreeGrafter"/>
</dbReference>
<evidence type="ECO:0000256" key="2">
    <source>
        <dbReference type="ARBA" id="ARBA00022771"/>
    </source>
</evidence>
<dbReference type="InParanoid" id="A0A6I9R3Q6"/>
<keyword evidence="6" id="KW-1185">Reference proteome</keyword>
<dbReference type="GO" id="GO:0008270">
    <property type="term" value="F:zinc ion binding"/>
    <property type="evidence" value="ECO:0007669"/>
    <property type="project" value="UniProtKB-KW"/>
</dbReference>
<reference evidence="7" key="1">
    <citation type="submission" date="2025-08" db="UniProtKB">
        <authorList>
            <consortium name="RefSeq"/>
        </authorList>
    </citation>
    <scope>IDENTIFICATION</scope>
</reference>
<evidence type="ECO:0000259" key="5">
    <source>
        <dbReference type="PROSITE" id="PS50089"/>
    </source>
</evidence>
<dbReference type="OrthoDB" id="8062037at2759"/>
<sequence length="180" mass="19958">MTISMEYYCSSRVVAGFLQKVAVLLSLVVRRLLLPCYCWWSGNEEIREADDAGAEQHRRRHNQLAAAQAVRESLQVATYGEVAGAAGAAAAATCAVCLSEVRGKDRVWELRNCCHVFHKACLDRWLDHDEHLTCPLCRAPLLTSVYRPPAAFPPAAAEPSWAVERLLYLFGDDLLFAPPS</sequence>
<protein>
    <submittedName>
        <fullName evidence="7">E3 ubiquitin-protein ligase ATL9</fullName>
    </submittedName>
</protein>
<dbReference type="GO" id="GO:0061630">
    <property type="term" value="F:ubiquitin protein ligase activity"/>
    <property type="evidence" value="ECO:0007669"/>
    <property type="project" value="TreeGrafter"/>
</dbReference>
<keyword evidence="2 4" id="KW-0863">Zinc-finger</keyword>
<gene>
    <name evidence="7" type="primary">LOC105041951</name>
</gene>
<evidence type="ECO:0000256" key="1">
    <source>
        <dbReference type="ARBA" id="ARBA00022723"/>
    </source>
</evidence>
<dbReference type="AlphaFoldDB" id="A0A6I9R3Q6"/>
<name>A0A6I9R3Q6_ELAGV</name>
<dbReference type="PANTHER" id="PTHR45969">
    <property type="entry name" value="RING ZINC FINGER PROTEIN-RELATED"/>
    <property type="match status" value="1"/>
</dbReference>
<proteinExistence type="predicted"/>
<evidence type="ECO:0000313" key="6">
    <source>
        <dbReference type="Proteomes" id="UP000504607"/>
    </source>
</evidence>
<dbReference type="Gene3D" id="3.30.40.10">
    <property type="entry name" value="Zinc/RING finger domain, C3HC4 (zinc finger)"/>
    <property type="match status" value="1"/>
</dbReference>
<dbReference type="InterPro" id="IPR013083">
    <property type="entry name" value="Znf_RING/FYVE/PHD"/>
</dbReference>
<evidence type="ECO:0000256" key="4">
    <source>
        <dbReference type="PROSITE-ProRule" id="PRU00175"/>
    </source>
</evidence>
<organism evidence="6 7">
    <name type="scientific">Elaeis guineensis var. tenera</name>
    <name type="common">Oil palm</name>
    <dbReference type="NCBI Taxonomy" id="51953"/>
    <lineage>
        <taxon>Eukaryota</taxon>
        <taxon>Viridiplantae</taxon>
        <taxon>Streptophyta</taxon>
        <taxon>Embryophyta</taxon>
        <taxon>Tracheophyta</taxon>
        <taxon>Spermatophyta</taxon>
        <taxon>Magnoliopsida</taxon>
        <taxon>Liliopsida</taxon>
        <taxon>Arecaceae</taxon>
        <taxon>Arecoideae</taxon>
        <taxon>Cocoseae</taxon>
        <taxon>Elaeidinae</taxon>
        <taxon>Elaeis</taxon>
    </lineage>
</organism>
<dbReference type="SUPFAM" id="SSF57850">
    <property type="entry name" value="RING/U-box"/>
    <property type="match status" value="1"/>
</dbReference>
<dbReference type="Proteomes" id="UP000504607">
    <property type="component" value="Chromosome 3"/>
</dbReference>
<dbReference type="KEGG" id="egu:105041951"/>
<dbReference type="RefSeq" id="XP_010917327.1">
    <property type="nucleotide sequence ID" value="XM_010919025.2"/>
</dbReference>
<dbReference type="Pfam" id="PF13639">
    <property type="entry name" value="zf-RING_2"/>
    <property type="match status" value="1"/>
</dbReference>
<dbReference type="SMART" id="SM00184">
    <property type="entry name" value="RING"/>
    <property type="match status" value="1"/>
</dbReference>